<keyword evidence="1 6" id="KW-0963">Cytoplasm</keyword>
<feature type="binding site" evidence="6 7">
    <location>
        <position position="125"/>
    </location>
    <ligand>
        <name>S-adenosyl-L-methionine</name>
        <dbReference type="ChEBI" id="CHEBI:59789"/>
    </ligand>
</feature>
<evidence type="ECO:0000256" key="5">
    <source>
        <dbReference type="ARBA" id="ARBA00022694"/>
    </source>
</evidence>
<dbReference type="GO" id="GO:0003723">
    <property type="term" value="F:RNA binding"/>
    <property type="evidence" value="ECO:0007669"/>
    <property type="project" value="InterPro"/>
</dbReference>
<dbReference type="GO" id="GO:0002130">
    <property type="term" value="P:wobble position ribose methylation"/>
    <property type="evidence" value="ECO:0007669"/>
    <property type="project" value="TreeGrafter"/>
</dbReference>
<dbReference type="EC" id="2.1.1.207" evidence="6"/>
<dbReference type="HAMAP" id="MF_01885">
    <property type="entry name" value="tRNA_methyltr_TrmL"/>
    <property type="match status" value="1"/>
</dbReference>
<dbReference type="AlphaFoldDB" id="A0A934RFW7"/>
<keyword evidence="3 6" id="KW-0808">Transferase</keyword>
<organism evidence="9 10">
    <name type="scientific">Haloferula rosea</name>
    <dbReference type="NCBI Taxonomy" id="490093"/>
    <lineage>
        <taxon>Bacteria</taxon>
        <taxon>Pseudomonadati</taxon>
        <taxon>Verrucomicrobiota</taxon>
        <taxon>Verrucomicrobiia</taxon>
        <taxon>Verrucomicrobiales</taxon>
        <taxon>Verrucomicrobiaceae</taxon>
        <taxon>Haloferula</taxon>
    </lineage>
</organism>
<dbReference type="InterPro" id="IPR029028">
    <property type="entry name" value="Alpha/beta_knot_MTases"/>
</dbReference>
<dbReference type="GO" id="GO:0005737">
    <property type="term" value="C:cytoplasm"/>
    <property type="evidence" value="ECO:0007669"/>
    <property type="project" value="UniProtKB-SubCell"/>
</dbReference>
<feature type="binding site" evidence="6 7">
    <location>
        <position position="104"/>
    </location>
    <ligand>
        <name>S-adenosyl-L-methionine</name>
        <dbReference type="ChEBI" id="CHEBI:59789"/>
    </ligand>
</feature>
<dbReference type="SUPFAM" id="SSF75217">
    <property type="entry name" value="alpha/beta knot"/>
    <property type="match status" value="1"/>
</dbReference>
<sequence>MTPDHHIVLVAPEIPHNAGAAGRLALATGARLHLVKPLGFSLEDKHVRRTGLDYWHKVDLCVWDSFEELQAAADDGANFWYLSTKTTRAHWDADFRKGDYLVFGCESRGLPESMVKAAGDQGIRIPMVEEGTRSLNLSTAVAITLYEAVRQVRG</sequence>
<dbReference type="InterPro" id="IPR001537">
    <property type="entry name" value="SpoU_MeTrfase"/>
</dbReference>
<dbReference type="CDD" id="cd18094">
    <property type="entry name" value="SpoU-like_TrmL"/>
    <property type="match status" value="1"/>
</dbReference>
<keyword evidence="2 6" id="KW-0489">Methyltransferase</keyword>
<proteinExistence type="inferred from homology"/>
<dbReference type="PANTHER" id="PTHR42971">
    <property type="entry name" value="TRNA (CYTIDINE(34)-2'-O)-METHYLTRANSFERASE"/>
    <property type="match status" value="1"/>
</dbReference>
<dbReference type="Pfam" id="PF00588">
    <property type="entry name" value="SpoU_methylase"/>
    <property type="match status" value="1"/>
</dbReference>
<comment type="function">
    <text evidence="6">Could methylate the ribose at the nucleotide 34 wobble position in tRNA.</text>
</comment>
<dbReference type="GO" id="GO:0008757">
    <property type="term" value="F:S-adenosylmethionine-dependent methyltransferase activity"/>
    <property type="evidence" value="ECO:0007669"/>
    <property type="project" value="UniProtKB-UniRule"/>
</dbReference>
<evidence type="ECO:0000313" key="10">
    <source>
        <dbReference type="Proteomes" id="UP000658278"/>
    </source>
</evidence>
<dbReference type="Gene3D" id="3.40.1280.10">
    <property type="match status" value="1"/>
</dbReference>
<dbReference type="RefSeq" id="WP_200279863.1">
    <property type="nucleotide sequence ID" value="NZ_JAENII010000009.1"/>
</dbReference>
<evidence type="ECO:0000256" key="1">
    <source>
        <dbReference type="ARBA" id="ARBA00022490"/>
    </source>
</evidence>
<dbReference type="InterPro" id="IPR016914">
    <property type="entry name" value="TrmL"/>
</dbReference>
<name>A0A934RFW7_9BACT</name>
<evidence type="ECO:0000256" key="7">
    <source>
        <dbReference type="PIRSR" id="PIRSR029256-1"/>
    </source>
</evidence>
<reference evidence="9" key="1">
    <citation type="submission" date="2021-01" db="EMBL/GenBank/DDBJ databases">
        <title>Modified the classification status of verrucomicrobia.</title>
        <authorList>
            <person name="Feng X."/>
        </authorList>
    </citation>
    <scope>NUCLEOTIDE SEQUENCE</scope>
    <source>
        <strain evidence="9">KCTC 22201</strain>
    </source>
</reference>
<evidence type="ECO:0000256" key="3">
    <source>
        <dbReference type="ARBA" id="ARBA00022679"/>
    </source>
</evidence>
<keyword evidence="5 6" id="KW-0819">tRNA processing</keyword>
<comment type="caution">
    <text evidence="9">The sequence shown here is derived from an EMBL/GenBank/DDBJ whole genome shotgun (WGS) entry which is preliminary data.</text>
</comment>
<evidence type="ECO:0000313" key="9">
    <source>
        <dbReference type="EMBL" id="MBK1827781.1"/>
    </source>
</evidence>
<feature type="binding site" evidence="6 7">
    <location>
        <position position="134"/>
    </location>
    <ligand>
        <name>S-adenosyl-L-methionine</name>
        <dbReference type="ChEBI" id="CHEBI:59789"/>
    </ligand>
</feature>
<evidence type="ECO:0000256" key="2">
    <source>
        <dbReference type="ARBA" id="ARBA00022603"/>
    </source>
</evidence>
<comment type="similarity">
    <text evidence="6">Belongs to the class IV-like SAM-binding methyltransferase superfamily. RNA methyltransferase TrmH family. TrmL subfamily.</text>
</comment>
<comment type="catalytic activity">
    <reaction evidence="6">
        <text>cytidine(34) in tRNA + S-adenosyl-L-methionine = 2'-O-methylcytidine(34) in tRNA + S-adenosyl-L-homocysteine + H(+)</text>
        <dbReference type="Rhea" id="RHEA:43084"/>
        <dbReference type="Rhea" id="RHEA-COMP:10331"/>
        <dbReference type="Rhea" id="RHEA-COMP:10332"/>
        <dbReference type="ChEBI" id="CHEBI:15378"/>
        <dbReference type="ChEBI" id="CHEBI:57856"/>
        <dbReference type="ChEBI" id="CHEBI:59789"/>
        <dbReference type="ChEBI" id="CHEBI:74495"/>
        <dbReference type="ChEBI" id="CHEBI:82748"/>
        <dbReference type="EC" id="2.1.1.207"/>
    </reaction>
</comment>
<feature type="domain" description="tRNA/rRNA methyltransferase SpoU type" evidence="8">
    <location>
        <begin position="6"/>
        <end position="146"/>
    </location>
</feature>
<accession>A0A934RFW7</accession>
<comment type="catalytic activity">
    <reaction evidence="6">
        <text>5-carboxymethylaminomethyluridine(34) in tRNA(Leu) + S-adenosyl-L-methionine = 5-carboxymethylaminomethyl-2'-O-methyluridine(34) in tRNA(Leu) + S-adenosyl-L-homocysteine + H(+)</text>
        <dbReference type="Rhea" id="RHEA:43088"/>
        <dbReference type="Rhea" id="RHEA-COMP:10333"/>
        <dbReference type="Rhea" id="RHEA-COMP:10334"/>
        <dbReference type="ChEBI" id="CHEBI:15378"/>
        <dbReference type="ChEBI" id="CHEBI:57856"/>
        <dbReference type="ChEBI" id="CHEBI:59789"/>
        <dbReference type="ChEBI" id="CHEBI:74508"/>
        <dbReference type="ChEBI" id="CHEBI:74511"/>
        <dbReference type="EC" id="2.1.1.207"/>
    </reaction>
</comment>
<dbReference type="GO" id="GO:0008175">
    <property type="term" value="F:tRNA methyltransferase activity"/>
    <property type="evidence" value="ECO:0007669"/>
    <property type="project" value="UniProtKB-UniRule"/>
</dbReference>
<evidence type="ECO:0000256" key="6">
    <source>
        <dbReference type="HAMAP-Rule" id="MF_01885"/>
    </source>
</evidence>
<comment type="subcellular location">
    <subcellularLocation>
        <location evidence="6">Cytoplasm</location>
    </subcellularLocation>
</comment>
<keyword evidence="10" id="KW-1185">Reference proteome</keyword>
<evidence type="ECO:0000256" key="4">
    <source>
        <dbReference type="ARBA" id="ARBA00022691"/>
    </source>
</evidence>
<dbReference type="PANTHER" id="PTHR42971:SF1">
    <property type="entry name" value="TRNA (CYTIDINE(34)-2'-O)-METHYLTRANSFERASE"/>
    <property type="match status" value="1"/>
</dbReference>
<gene>
    <name evidence="9" type="ORF">JIN81_12190</name>
</gene>
<dbReference type="Proteomes" id="UP000658278">
    <property type="component" value="Unassembled WGS sequence"/>
</dbReference>
<dbReference type="EMBL" id="JAENII010000009">
    <property type="protein sequence ID" value="MBK1827781.1"/>
    <property type="molecule type" value="Genomic_DNA"/>
</dbReference>
<evidence type="ECO:0000259" key="8">
    <source>
        <dbReference type="Pfam" id="PF00588"/>
    </source>
</evidence>
<keyword evidence="4 6" id="KW-0949">S-adenosyl-L-methionine</keyword>
<dbReference type="InterPro" id="IPR029026">
    <property type="entry name" value="tRNA_m1G_MTases_N"/>
</dbReference>
<dbReference type="PIRSF" id="PIRSF029256">
    <property type="entry name" value="SpoU_TrmH_prd"/>
    <property type="match status" value="1"/>
</dbReference>
<protein>
    <recommendedName>
        <fullName evidence="6">Putative tRNA (cytidine(34)-2'-O)-methyltransferase</fullName>
        <ecNumber evidence="6">2.1.1.207</ecNumber>
    </recommendedName>
    <alternativeName>
        <fullName evidence="6">tRNA (cytidine/uridine-2'-O-)-methyltransferase</fullName>
    </alternativeName>
</protein>
<feature type="binding site" evidence="6 7">
    <location>
        <position position="82"/>
    </location>
    <ligand>
        <name>S-adenosyl-L-methionine</name>
        <dbReference type="ChEBI" id="CHEBI:59789"/>
    </ligand>
</feature>